<dbReference type="Pfam" id="PF05161">
    <property type="entry name" value="MOFRL"/>
    <property type="match status" value="1"/>
</dbReference>
<accession>X1NQS2</accession>
<dbReference type="GO" id="GO:0008887">
    <property type="term" value="F:glycerate kinase activity"/>
    <property type="evidence" value="ECO:0007669"/>
    <property type="project" value="InterPro"/>
</dbReference>
<name>X1NQS2_9ZZZZ</name>
<sequence>EARQVGEHLACVAKEVYEAGKPIPMPALLLSGGETTVRVRGQGVGGRNQELVLSAVAGLAGLENAAMVSFGTDGVDGPTDAAGAIADGFTLQKARELGLDPSSYLENNDSYHFFKGLEDLVVTGPSGTNIMDITALIVF</sequence>
<feature type="non-terminal residue" evidence="2">
    <location>
        <position position="1"/>
    </location>
</feature>
<dbReference type="InterPro" id="IPR007835">
    <property type="entry name" value="MOFRL"/>
</dbReference>
<feature type="domain" description="MOFRL" evidence="1">
    <location>
        <begin position="28"/>
        <end position="132"/>
    </location>
</feature>
<dbReference type="EMBL" id="BARV01025776">
    <property type="protein sequence ID" value="GAI46407.1"/>
    <property type="molecule type" value="Genomic_DNA"/>
</dbReference>
<gene>
    <name evidence="2" type="ORF">S06H3_41769</name>
</gene>
<dbReference type="PANTHER" id="PTHR12227:SF0">
    <property type="entry name" value="GLYCERATE KINASE"/>
    <property type="match status" value="1"/>
</dbReference>
<dbReference type="AlphaFoldDB" id="X1NQS2"/>
<dbReference type="PANTHER" id="PTHR12227">
    <property type="entry name" value="GLYCERATE KINASE"/>
    <property type="match status" value="1"/>
</dbReference>
<protein>
    <recommendedName>
        <fullName evidence="1">MOFRL domain-containing protein</fullName>
    </recommendedName>
</protein>
<comment type="caution">
    <text evidence="2">The sequence shown here is derived from an EMBL/GenBank/DDBJ whole genome shotgun (WGS) entry which is preliminary data.</text>
</comment>
<proteinExistence type="predicted"/>
<dbReference type="GO" id="GO:0005737">
    <property type="term" value="C:cytoplasm"/>
    <property type="evidence" value="ECO:0007669"/>
    <property type="project" value="TreeGrafter"/>
</dbReference>
<dbReference type="InterPro" id="IPR037035">
    <property type="entry name" value="GK-like_C_sf"/>
</dbReference>
<dbReference type="InterPro" id="IPR039760">
    <property type="entry name" value="MOFRL_protein"/>
</dbReference>
<evidence type="ECO:0000259" key="1">
    <source>
        <dbReference type="Pfam" id="PF05161"/>
    </source>
</evidence>
<dbReference type="FunFam" id="3.40.1480.10:FF:000002">
    <property type="entry name" value="Glycerate kinase"/>
    <property type="match status" value="1"/>
</dbReference>
<dbReference type="SUPFAM" id="SSF82544">
    <property type="entry name" value="GckA/TtuD-like"/>
    <property type="match status" value="1"/>
</dbReference>
<organism evidence="2">
    <name type="scientific">marine sediment metagenome</name>
    <dbReference type="NCBI Taxonomy" id="412755"/>
    <lineage>
        <taxon>unclassified sequences</taxon>
        <taxon>metagenomes</taxon>
        <taxon>ecological metagenomes</taxon>
    </lineage>
</organism>
<evidence type="ECO:0000313" key="2">
    <source>
        <dbReference type="EMBL" id="GAI46407.1"/>
    </source>
</evidence>
<dbReference type="Gene3D" id="3.40.1480.10">
    <property type="entry name" value="MOFRL domain"/>
    <property type="match status" value="1"/>
</dbReference>
<reference evidence="2" key="1">
    <citation type="journal article" date="2014" name="Front. Microbiol.">
        <title>High frequency of phylogenetically diverse reductive dehalogenase-homologous genes in deep subseafloor sedimentary metagenomes.</title>
        <authorList>
            <person name="Kawai M."/>
            <person name="Futagami T."/>
            <person name="Toyoda A."/>
            <person name="Takaki Y."/>
            <person name="Nishi S."/>
            <person name="Hori S."/>
            <person name="Arai W."/>
            <person name="Tsubouchi T."/>
            <person name="Morono Y."/>
            <person name="Uchiyama I."/>
            <person name="Ito T."/>
            <person name="Fujiyama A."/>
            <person name="Inagaki F."/>
            <person name="Takami H."/>
        </authorList>
    </citation>
    <scope>NUCLEOTIDE SEQUENCE</scope>
    <source>
        <strain evidence="2">Expedition CK06-06</strain>
    </source>
</reference>